<comment type="cofactor">
    <cofactor evidence="2">
        <name>K(+)</name>
        <dbReference type="ChEBI" id="CHEBI:29103"/>
    </cofactor>
</comment>
<dbReference type="PANTHER" id="PTHR34265">
    <property type="entry name" value="TYPE III PANTOTHENATE KINASE"/>
    <property type="match status" value="1"/>
</dbReference>
<comment type="cofactor">
    <cofactor evidence="16">
        <name>NH4(+)</name>
        <dbReference type="ChEBI" id="CHEBI:28938"/>
    </cofactor>
    <cofactor evidence="16">
        <name>K(+)</name>
        <dbReference type="ChEBI" id="CHEBI:29103"/>
    </cofactor>
    <text evidence="16">A monovalent cation. Ammonium or potassium.</text>
</comment>
<protein>
    <recommendedName>
        <fullName evidence="15 16">Type III pantothenate kinase</fullName>
        <ecNumber evidence="6 16">2.7.1.33</ecNumber>
    </recommendedName>
    <alternativeName>
        <fullName evidence="16">PanK-III</fullName>
    </alternativeName>
    <alternativeName>
        <fullName evidence="16">Pantothenic acid kinase</fullName>
    </alternativeName>
</protein>
<dbReference type="RefSeq" id="WP_074869258.1">
    <property type="nucleotide sequence ID" value="NZ_FOAS01000012.1"/>
</dbReference>
<evidence type="ECO:0000256" key="9">
    <source>
        <dbReference type="ARBA" id="ARBA00022741"/>
    </source>
</evidence>
<feature type="binding site" evidence="16">
    <location>
        <position position="119"/>
    </location>
    <ligand>
        <name>K(+)</name>
        <dbReference type="ChEBI" id="CHEBI:29103"/>
    </ligand>
</feature>
<sequence>MILELDCGNSLIKWRVLSTGERVAGGSVADVELLVVVLQEAELQPTVLRLVSVRADAETRLLIERLQQAGIERVLRAEPALSLAGVANGYADHTQLGLDRWLTAVAGYVDCGKACLVLDLGTAVTVDYVAADGRHLGGFIAPGLQLMRSQLKLHTRRIRYQGSEMVPTAHAPGDNTRDAVERGCMQMLQGFVFYLMSEGRRYLGEDFVVYLTGGDAELVAPLLPEAVFDADLVFAGLALACPIKED</sequence>
<comment type="catalytic activity">
    <reaction evidence="1 16">
        <text>(R)-pantothenate + ATP = (R)-4'-phosphopantothenate + ADP + H(+)</text>
        <dbReference type="Rhea" id="RHEA:16373"/>
        <dbReference type="ChEBI" id="CHEBI:10986"/>
        <dbReference type="ChEBI" id="CHEBI:15378"/>
        <dbReference type="ChEBI" id="CHEBI:29032"/>
        <dbReference type="ChEBI" id="CHEBI:30616"/>
        <dbReference type="ChEBI" id="CHEBI:456216"/>
        <dbReference type="EC" id="2.7.1.33"/>
    </reaction>
</comment>
<dbReference type="UniPathway" id="UPA00241">
    <property type="reaction ID" value="UER00352"/>
</dbReference>
<evidence type="ECO:0000256" key="5">
    <source>
        <dbReference type="ARBA" id="ARBA00011738"/>
    </source>
</evidence>
<name>A0A1H7QJD5_9GAMM</name>
<reference evidence="17 18" key="1">
    <citation type="submission" date="2016-10" db="EMBL/GenBank/DDBJ databases">
        <authorList>
            <person name="de Groot N.N."/>
        </authorList>
    </citation>
    <scope>NUCLEOTIDE SEQUENCE [LARGE SCALE GENOMIC DNA]</scope>
    <source>
        <strain evidence="17 18">JCM 19513</strain>
    </source>
</reference>
<dbReference type="Pfam" id="PF03309">
    <property type="entry name" value="Pan_kinase"/>
    <property type="match status" value="1"/>
</dbReference>
<keyword evidence="10 16" id="KW-0418">Kinase</keyword>
<evidence type="ECO:0000256" key="6">
    <source>
        <dbReference type="ARBA" id="ARBA00012102"/>
    </source>
</evidence>
<dbReference type="SUPFAM" id="SSF53067">
    <property type="entry name" value="Actin-like ATPase domain"/>
    <property type="match status" value="2"/>
</dbReference>
<evidence type="ECO:0000256" key="2">
    <source>
        <dbReference type="ARBA" id="ARBA00001958"/>
    </source>
</evidence>
<feature type="active site" description="Proton acceptor" evidence="16">
    <location>
        <position position="99"/>
    </location>
</feature>
<evidence type="ECO:0000256" key="3">
    <source>
        <dbReference type="ARBA" id="ARBA00004496"/>
    </source>
</evidence>
<comment type="subunit">
    <text evidence="5 16">Homodimer.</text>
</comment>
<feature type="binding site" evidence="16">
    <location>
        <position position="90"/>
    </location>
    <ligand>
        <name>substrate</name>
    </ligand>
</feature>
<comment type="function">
    <text evidence="16">Catalyzes the phosphorylation of pantothenate (Pan), the first step in CoA biosynthesis.</text>
</comment>
<keyword evidence="16" id="KW-0479">Metal-binding</keyword>
<dbReference type="GO" id="GO:0015937">
    <property type="term" value="P:coenzyme A biosynthetic process"/>
    <property type="evidence" value="ECO:0007669"/>
    <property type="project" value="UniProtKB-UniRule"/>
</dbReference>
<evidence type="ECO:0000313" key="18">
    <source>
        <dbReference type="Proteomes" id="UP000185766"/>
    </source>
</evidence>
<dbReference type="PANTHER" id="PTHR34265:SF1">
    <property type="entry name" value="TYPE III PANTOTHENATE KINASE"/>
    <property type="match status" value="1"/>
</dbReference>
<evidence type="ECO:0000256" key="1">
    <source>
        <dbReference type="ARBA" id="ARBA00001206"/>
    </source>
</evidence>
<feature type="binding site" evidence="16">
    <location>
        <position position="122"/>
    </location>
    <ligand>
        <name>ATP</name>
        <dbReference type="ChEBI" id="CHEBI:30616"/>
    </ligand>
</feature>
<dbReference type="EMBL" id="FOAS01000012">
    <property type="protein sequence ID" value="SEL47387.1"/>
    <property type="molecule type" value="Genomic_DNA"/>
</dbReference>
<evidence type="ECO:0000256" key="4">
    <source>
        <dbReference type="ARBA" id="ARBA00005225"/>
    </source>
</evidence>
<dbReference type="EC" id="2.7.1.33" evidence="6 16"/>
<evidence type="ECO:0000256" key="14">
    <source>
        <dbReference type="ARBA" id="ARBA00038036"/>
    </source>
</evidence>
<feature type="binding site" evidence="16">
    <location>
        <begin position="6"/>
        <end position="13"/>
    </location>
    <ligand>
        <name>ATP</name>
        <dbReference type="ChEBI" id="CHEBI:30616"/>
    </ligand>
</feature>
<keyword evidence="12 16" id="KW-0630">Potassium</keyword>
<dbReference type="AlphaFoldDB" id="A0A1H7QJD5"/>
<keyword evidence="18" id="KW-1185">Reference proteome</keyword>
<dbReference type="NCBIfam" id="TIGR00671">
    <property type="entry name" value="baf"/>
    <property type="match status" value="1"/>
</dbReference>
<dbReference type="STRING" id="1429083.GCA_001885685_01503"/>
<proteinExistence type="inferred from homology"/>
<comment type="similarity">
    <text evidence="14 16">Belongs to the type III pantothenate kinase family.</text>
</comment>
<organism evidence="17 18">
    <name type="scientific">Atopomonas hussainii</name>
    <dbReference type="NCBI Taxonomy" id="1429083"/>
    <lineage>
        <taxon>Bacteria</taxon>
        <taxon>Pseudomonadati</taxon>
        <taxon>Pseudomonadota</taxon>
        <taxon>Gammaproteobacteria</taxon>
        <taxon>Pseudomonadales</taxon>
        <taxon>Pseudomonadaceae</taxon>
        <taxon>Atopomonas</taxon>
    </lineage>
</organism>
<feature type="binding site" evidence="16">
    <location>
        <position position="176"/>
    </location>
    <ligand>
        <name>substrate</name>
    </ligand>
</feature>
<dbReference type="GO" id="GO:0004594">
    <property type="term" value="F:pantothenate kinase activity"/>
    <property type="evidence" value="ECO:0007669"/>
    <property type="project" value="UniProtKB-UniRule"/>
</dbReference>
<dbReference type="GO" id="GO:0005737">
    <property type="term" value="C:cytoplasm"/>
    <property type="evidence" value="ECO:0007669"/>
    <property type="project" value="UniProtKB-SubCell"/>
</dbReference>
<feature type="binding site" evidence="16">
    <location>
        <begin position="97"/>
        <end position="100"/>
    </location>
    <ligand>
        <name>substrate</name>
    </ligand>
</feature>
<evidence type="ECO:0000256" key="15">
    <source>
        <dbReference type="ARBA" id="ARBA00040883"/>
    </source>
</evidence>
<accession>A0A1H7QJD5</accession>
<dbReference type="CDD" id="cd24015">
    <property type="entry name" value="ASKHA_NBD_PanK-III"/>
    <property type="match status" value="1"/>
</dbReference>
<evidence type="ECO:0000256" key="11">
    <source>
        <dbReference type="ARBA" id="ARBA00022840"/>
    </source>
</evidence>
<dbReference type="GO" id="GO:0046872">
    <property type="term" value="F:metal ion binding"/>
    <property type="evidence" value="ECO:0007669"/>
    <property type="project" value="UniProtKB-KW"/>
</dbReference>
<evidence type="ECO:0000256" key="13">
    <source>
        <dbReference type="ARBA" id="ARBA00022993"/>
    </source>
</evidence>
<comment type="pathway">
    <text evidence="4 16">Cofactor biosynthesis; coenzyme A biosynthesis; CoA from (R)-pantothenate: step 1/5.</text>
</comment>
<keyword evidence="8 16" id="KW-0808">Transferase</keyword>
<dbReference type="Gene3D" id="3.30.420.40">
    <property type="match status" value="2"/>
</dbReference>
<dbReference type="InterPro" id="IPR043129">
    <property type="entry name" value="ATPase_NBD"/>
</dbReference>
<evidence type="ECO:0000256" key="16">
    <source>
        <dbReference type="HAMAP-Rule" id="MF_01274"/>
    </source>
</evidence>
<evidence type="ECO:0000313" key="17">
    <source>
        <dbReference type="EMBL" id="SEL47387.1"/>
    </source>
</evidence>
<keyword evidence="9 16" id="KW-0547">Nucleotide-binding</keyword>
<evidence type="ECO:0000256" key="8">
    <source>
        <dbReference type="ARBA" id="ARBA00022679"/>
    </source>
</evidence>
<keyword evidence="13 16" id="KW-0173">Coenzyme A biosynthesis</keyword>
<keyword evidence="7 16" id="KW-0963">Cytoplasm</keyword>
<evidence type="ECO:0000256" key="7">
    <source>
        <dbReference type="ARBA" id="ARBA00022490"/>
    </source>
</evidence>
<dbReference type="InterPro" id="IPR004619">
    <property type="entry name" value="Type_III_PanK"/>
</dbReference>
<dbReference type="HAMAP" id="MF_01274">
    <property type="entry name" value="Pantothen_kinase_3"/>
    <property type="match status" value="1"/>
</dbReference>
<evidence type="ECO:0000256" key="12">
    <source>
        <dbReference type="ARBA" id="ARBA00022958"/>
    </source>
</evidence>
<comment type="subcellular location">
    <subcellularLocation>
        <location evidence="3 16">Cytoplasm</location>
    </subcellularLocation>
</comment>
<dbReference type="Proteomes" id="UP000185766">
    <property type="component" value="Unassembled WGS sequence"/>
</dbReference>
<keyword evidence="11 16" id="KW-0067">ATP-binding</keyword>
<dbReference type="GO" id="GO:0005524">
    <property type="term" value="F:ATP binding"/>
    <property type="evidence" value="ECO:0007669"/>
    <property type="project" value="UniProtKB-UniRule"/>
</dbReference>
<evidence type="ECO:0000256" key="10">
    <source>
        <dbReference type="ARBA" id="ARBA00022777"/>
    </source>
</evidence>
<gene>
    <name evidence="16" type="primary">coaX</name>
    <name evidence="17" type="ORF">SAMN05216214_112166</name>
</gene>